<keyword evidence="2" id="KW-1185">Reference proteome</keyword>
<comment type="caution">
    <text evidence="1">The sequence shown here is derived from an EMBL/GenBank/DDBJ whole genome shotgun (WGS) entry which is preliminary data.</text>
</comment>
<organism evidence="1 2">
    <name type="scientific">Luteolibacter soli</name>
    <dbReference type="NCBI Taxonomy" id="3135280"/>
    <lineage>
        <taxon>Bacteria</taxon>
        <taxon>Pseudomonadati</taxon>
        <taxon>Verrucomicrobiota</taxon>
        <taxon>Verrucomicrobiia</taxon>
        <taxon>Verrucomicrobiales</taxon>
        <taxon>Verrucomicrobiaceae</taxon>
        <taxon>Luteolibacter</taxon>
    </lineage>
</organism>
<evidence type="ECO:0000313" key="2">
    <source>
        <dbReference type="Proteomes" id="UP001371305"/>
    </source>
</evidence>
<evidence type="ECO:0000313" key="1">
    <source>
        <dbReference type="EMBL" id="MEK7950485.1"/>
    </source>
</evidence>
<dbReference type="Proteomes" id="UP001371305">
    <property type="component" value="Unassembled WGS sequence"/>
</dbReference>
<reference evidence="1 2" key="1">
    <citation type="submission" date="2024-04" db="EMBL/GenBank/DDBJ databases">
        <title>Luteolibacter sp. isolated from soil.</title>
        <authorList>
            <person name="An J."/>
        </authorList>
    </citation>
    <scope>NUCLEOTIDE SEQUENCE [LARGE SCALE GENOMIC DNA]</scope>
    <source>
        <strain evidence="1 2">Y139</strain>
    </source>
</reference>
<gene>
    <name evidence="1" type="ORF">WKV53_08260</name>
</gene>
<name>A0ABU9ARZ9_9BACT</name>
<accession>A0ABU9ARZ9</accession>
<protein>
    <submittedName>
        <fullName evidence="1">Uncharacterized protein</fullName>
    </submittedName>
</protein>
<dbReference type="RefSeq" id="WP_341404090.1">
    <property type="nucleotide sequence ID" value="NZ_JBBUKT010000002.1"/>
</dbReference>
<dbReference type="EMBL" id="JBBUKT010000002">
    <property type="protein sequence ID" value="MEK7950485.1"/>
    <property type="molecule type" value="Genomic_DNA"/>
</dbReference>
<sequence>MDEDFHELEATLKGMRPVMPDAACMDRLLAAMERRMPVADLSIERELGKLTPSALMDGVQERLLETVARVPFPVDEKVVLFPGKTKQVEKVPARRPWLAAAAAVAVLGAFSALMMDGPRTGTAGPVAGTGKSDGGTPVTSVHDPRLVDASVGSQVKEAQDEGLSWTRDGKPMRRVRLIYMDKVKYVGDDGKTVEMERPRVEWLLVPEKID</sequence>
<proteinExistence type="predicted"/>